<gene>
    <name evidence="1" type="ORF">NDI54_16045</name>
</gene>
<sequence>MSDSEIVDAFEEIEGPFAGASEIAEFFGHTRQWAHQRLSELHEDGTVNKKKTGKQSVVWWVED</sequence>
<evidence type="ECO:0000313" key="1">
    <source>
        <dbReference type="EMBL" id="MDS0222858.1"/>
    </source>
</evidence>
<accession>A0AAE4JHP0</accession>
<proteinExistence type="predicted"/>
<dbReference type="EMBL" id="JAMQOM010000008">
    <property type="protein sequence ID" value="MDS0222858.1"/>
    <property type="molecule type" value="Genomic_DNA"/>
</dbReference>
<keyword evidence="2" id="KW-1185">Reference proteome</keyword>
<dbReference type="InterPro" id="IPR036390">
    <property type="entry name" value="WH_DNA-bd_sf"/>
</dbReference>
<dbReference type="Proteomes" id="UP001253439">
    <property type="component" value="Unassembled WGS sequence"/>
</dbReference>
<protein>
    <recommendedName>
        <fullName evidence="3">FaeA-like protein</fullName>
    </recommendedName>
</protein>
<dbReference type="AlphaFoldDB" id="A0AAE4JHP0"/>
<evidence type="ECO:0000313" key="2">
    <source>
        <dbReference type="Proteomes" id="UP001253439"/>
    </source>
</evidence>
<organism evidence="1 2">
    <name type="scientific">Haloarcula terrestris</name>
    <dbReference type="NCBI Taxonomy" id="2950533"/>
    <lineage>
        <taxon>Archaea</taxon>
        <taxon>Methanobacteriati</taxon>
        <taxon>Methanobacteriota</taxon>
        <taxon>Stenosarchaea group</taxon>
        <taxon>Halobacteria</taxon>
        <taxon>Halobacteriales</taxon>
        <taxon>Haloarculaceae</taxon>
        <taxon>Haloarcula</taxon>
    </lineage>
</organism>
<comment type="caution">
    <text evidence="1">The sequence shown here is derived from an EMBL/GenBank/DDBJ whole genome shotgun (WGS) entry which is preliminary data.</text>
</comment>
<dbReference type="SUPFAM" id="SSF46785">
    <property type="entry name" value="Winged helix' DNA-binding domain"/>
    <property type="match status" value="1"/>
</dbReference>
<reference evidence="1 2" key="1">
    <citation type="submission" date="2022-06" db="EMBL/GenBank/DDBJ databases">
        <title>Haloarcula sp. a new haloarchaeum isolate from saline soil.</title>
        <authorList>
            <person name="Strakova D."/>
            <person name="Galisteo C."/>
            <person name="Sanchez-Porro C."/>
            <person name="Ventosa A."/>
        </authorList>
    </citation>
    <scope>NUCLEOTIDE SEQUENCE [LARGE SCALE GENOMIC DNA]</scope>
    <source>
        <strain evidence="1 2">S1AR25-5A</strain>
    </source>
</reference>
<name>A0AAE4JHP0_9EURY</name>
<evidence type="ECO:0008006" key="3">
    <source>
        <dbReference type="Google" id="ProtNLM"/>
    </source>
</evidence>
<dbReference type="RefSeq" id="WP_310897471.1">
    <property type="nucleotide sequence ID" value="NZ_JAMQOM010000008.1"/>
</dbReference>